<dbReference type="SUPFAM" id="SSF48403">
    <property type="entry name" value="Ankyrin repeat"/>
    <property type="match status" value="2"/>
</dbReference>
<dbReference type="InterPro" id="IPR002110">
    <property type="entry name" value="Ankyrin_rpt"/>
</dbReference>
<dbReference type="PROSITE" id="PS50297">
    <property type="entry name" value="ANK_REP_REGION"/>
    <property type="match status" value="4"/>
</dbReference>
<dbReference type="Pfam" id="PF12796">
    <property type="entry name" value="Ank_2"/>
    <property type="match status" value="2"/>
</dbReference>
<dbReference type="InterPro" id="IPR013320">
    <property type="entry name" value="ConA-like_dom_sf"/>
</dbReference>
<dbReference type="SMART" id="SM00449">
    <property type="entry name" value="SPRY"/>
    <property type="match status" value="1"/>
</dbReference>
<comment type="caution">
    <text evidence="6">The sequence shown here is derived from an EMBL/GenBank/DDBJ whole genome shotgun (WGS) entry which is preliminary data.</text>
</comment>
<dbReference type="PROSITE" id="PS50188">
    <property type="entry name" value="B302_SPRY"/>
    <property type="match status" value="1"/>
</dbReference>
<dbReference type="Pfam" id="PF00622">
    <property type="entry name" value="SPRY"/>
    <property type="match status" value="1"/>
</dbReference>
<dbReference type="InterPro" id="IPR027417">
    <property type="entry name" value="P-loop_NTPase"/>
</dbReference>
<dbReference type="SMART" id="SM00248">
    <property type="entry name" value="ANK"/>
    <property type="match status" value="12"/>
</dbReference>
<feature type="repeat" description="ANK" evidence="3">
    <location>
        <begin position="1118"/>
        <end position="1150"/>
    </location>
</feature>
<dbReference type="InterPro" id="IPR003877">
    <property type="entry name" value="SPRY_dom"/>
</dbReference>
<proteinExistence type="predicted"/>
<evidence type="ECO:0000256" key="2">
    <source>
        <dbReference type="ARBA" id="ARBA00023043"/>
    </source>
</evidence>
<dbReference type="EMBL" id="JAUJFL010000009">
    <property type="protein sequence ID" value="KAK2597701.1"/>
    <property type="molecule type" value="Genomic_DNA"/>
</dbReference>
<gene>
    <name evidence="6" type="ORF">N8I77_012469</name>
</gene>
<feature type="domain" description="B30.2/SPRY" evidence="5">
    <location>
        <begin position="1253"/>
        <end position="1458"/>
    </location>
</feature>
<protein>
    <recommendedName>
        <fullName evidence="5">B30.2/SPRY domain-containing protein</fullName>
    </recommendedName>
</protein>
<dbReference type="Gene3D" id="2.60.120.920">
    <property type="match status" value="1"/>
</dbReference>
<dbReference type="InterPro" id="IPR051165">
    <property type="entry name" value="Multifunctional_ANK_Repeat"/>
</dbReference>
<organism evidence="6 7">
    <name type="scientific">Phomopsis amygdali</name>
    <name type="common">Fusicoccum amygdali</name>
    <dbReference type="NCBI Taxonomy" id="1214568"/>
    <lineage>
        <taxon>Eukaryota</taxon>
        <taxon>Fungi</taxon>
        <taxon>Dikarya</taxon>
        <taxon>Ascomycota</taxon>
        <taxon>Pezizomycotina</taxon>
        <taxon>Sordariomycetes</taxon>
        <taxon>Sordariomycetidae</taxon>
        <taxon>Diaporthales</taxon>
        <taxon>Diaporthaceae</taxon>
        <taxon>Diaporthe</taxon>
    </lineage>
</organism>
<dbReference type="Pfam" id="PF00023">
    <property type="entry name" value="Ank"/>
    <property type="match status" value="1"/>
</dbReference>
<dbReference type="Gene3D" id="3.40.50.300">
    <property type="entry name" value="P-loop containing nucleotide triphosphate hydrolases"/>
    <property type="match status" value="1"/>
</dbReference>
<dbReference type="InterPro" id="IPR043136">
    <property type="entry name" value="B30.2/SPRY_sf"/>
</dbReference>
<dbReference type="CDD" id="cd12885">
    <property type="entry name" value="SPRY_RanBP_like"/>
    <property type="match status" value="1"/>
</dbReference>
<feature type="repeat" description="ANK" evidence="3">
    <location>
        <begin position="971"/>
        <end position="1003"/>
    </location>
</feature>
<reference evidence="6" key="1">
    <citation type="submission" date="2023-06" db="EMBL/GenBank/DDBJ databases">
        <authorList>
            <person name="Noh H."/>
        </authorList>
    </citation>
    <scope>NUCLEOTIDE SEQUENCE</scope>
    <source>
        <strain evidence="6">DUCC20226</strain>
    </source>
</reference>
<feature type="region of interest" description="Disordered" evidence="4">
    <location>
        <begin position="1261"/>
        <end position="1280"/>
    </location>
</feature>
<accession>A0AAD9S2U3</accession>
<evidence type="ECO:0000256" key="3">
    <source>
        <dbReference type="PROSITE-ProRule" id="PRU00023"/>
    </source>
</evidence>
<dbReference type="PANTHER" id="PTHR24123:SF33">
    <property type="entry name" value="PROTEIN HOS4"/>
    <property type="match status" value="1"/>
</dbReference>
<feature type="repeat" description="ANK" evidence="3">
    <location>
        <begin position="937"/>
        <end position="970"/>
    </location>
</feature>
<dbReference type="InterPro" id="IPR001870">
    <property type="entry name" value="B30.2/SPRY"/>
</dbReference>
<sequence length="1469" mass="166282">MSTQHQVINTTSLWEKAHKKFTKSNPKADSEFLMHNDTPKDLTTYLRGKKHEAARKYQRYGTVLERLDVIAGIGDIAMKAAPESVGLVWTGFRFVFTMIHSDKEMCSALVDAVDFFSEVVLVCQIYGRRYANSDKQNPITKRVLPLIPKVLSSVMQFSYLVQKFFKQSSNHQVRILRNLFYKFGLQDTIQKCKTECESLRELDDVDFKEELREESEHIRNAIEHLSTSFKSTLDHLDGELMIMKEQVDEITVNDEFGRNNEWFRRGQIAGQNLAGQRHSENLDQRHKHSCEWIFETQVIEYHTWINYHPEEASKSQQGKLAQHRTLWLHGDGGVGKSVLVSTIIHELENKKKHLVVYFFCKLGDYSSQNGAQIMLKLCAQLFQKGGEGNLDVRRVFNEVMNETREDMPESEKGGPPNIRISTTRSLFQKLANALGKEVTIAVDGLDECADDDRSGFLKELKVLARSSSIIRVLVSSRSSPDTPDIPSILIDKSRTENDIRRYLTANIKDESAVEEIIKKSEGRFRYARMVVKSHQSSTAGVQSLNRRMKDLPSEMNDLYRQRFCLLNDSQKDVLVTVLRWLICRGDRIELLPIADELAEKYSPEESNYNSPSGFPSLQDVAKSLTEIGRDFLKVKGKTVQLDHKSVRDFIEFSSREDRDAGETCRECGKRDPVDVLSQAAGKEGKLKMAEYMVQTINSSKYQKEYILFEESERNAKVKRSKDTLDSKKKPMRYEASSWYKHLRDAEAVWTTNERESVRWKALYEQTERFLLQESKAYQHWQIRKNETDYETGTHDHPLYTAARYGLEGLIERYLDKGCDVNVKNRHQNTLLHRICMNNANYCGFAGLNIILNHNASVNEKNEEGRTPLLEAFTHIHGIPQPIKDLLQHGADPDITDNFQQSCLHYAARAHNIDACRELLPASHLEGSKERINRKDHHGETPLHWACKSKAPKELIEFLLDHGAELKAKDKEQQTPLYEACRVGNEAVARLLLEKKADIHDKDFKGDTALHAAVFSGDESLVKLLVQQGAQIDARNESLRTPLMLAASRSEWDIMFHLLESHKRKKGSMDTLLQPDFRGDTPLSLAVSKRNRKAVQKLLDKTSVEATLARQMCQILDSDNNQLLHKAASRGYAEICQLLMEHGAGTDVNGKANEYGSTPLDAAFSGWQERSGSDTSRLKDFENTVKALLSQPNEVTGKSRKFICATWRGSLSVCDHFKSLKASIDEHGWNPAMIGASFGNSEVAHIMASDSDGKLIDQLLSGTSPSEPHGHKPSMWSGGKKHDAVTLSKNKMVAYFRRRDDFSKEAAVFANHPVPAGLPTFYYEVKIDKIDKKEDNSVKFGVGFCTELAYYNSIPGSTSSNAPSWGYQGNTGSIFTRFDNGHKDKQKPGSTDVKTFGVGDTIGCGIDFANGLGHGKIFYTRNGQHLGIAFEEVSGRLFPVVGSRLAGVKMEVNFGSDAKKPFVWKDVKVK</sequence>
<dbReference type="SUPFAM" id="SSF52540">
    <property type="entry name" value="P-loop containing nucleoside triphosphate hydrolases"/>
    <property type="match status" value="1"/>
</dbReference>
<feature type="repeat" description="ANK" evidence="3">
    <location>
        <begin position="1004"/>
        <end position="1036"/>
    </location>
</feature>
<feature type="repeat" description="ANK" evidence="3">
    <location>
        <begin position="863"/>
        <end position="897"/>
    </location>
</feature>
<dbReference type="InterPro" id="IPR036770">
    <property type="entry name" value="Ankyrin_rpt-contain_sf"/>
</dbReference>
<dbReference type="InterPro" id="IPR044736">
    <property type="entry name" value="Gid1/RanBPM/SPLA_SPRY"/>
</dbReference>
<dbReference type="Proteomes" id="UP001265746">
    <property type="component" value="Unassembled WGS sequence"/>
</dbReference>
<dbReference type="Gene3D" id="1.25.40.20">
    <property type="entry name" value="Ankyrin repeat-containing domain"/>
    <property type="match status" value="3"/>
</dbReference>
<name>A0AAD9S2U3_PHOAM</name>
<evidence type="ECO:0000259" key="5">
    <source>
        <dbReference type="PROSITE" id="PS50188"/>
    </source>
</evidence>
<keyword evidence="1" id="KW-0677">Repeat</keyword>
<feature type="repeat" description="ANK" evidence="3">
    <location>
        <begin position="793"/>
        <end position="825"/>
    </location>
</feature>
<evidence type="ECO:0000313" key="7">
    <source>
        <dbReference type="Proteomes" id="UP001265746"/>
    </source>
</evidence>
<dbReference type="Pfam" id="PF24883">
    <property type="entry name" value="NPHP3_N"/>
    <property type="match status" value="1"/>
</dbReference>
<evidence type="ECO:0000256" key="4">
    <source>
        <dbReference type="SAM" id="MobiDB-lite"/>
    </source>
</evidence>
<evidence type="ECO:0000313" key="6">
    <source>
        <dbReference type="EMBL" id="KAK2597701.1"/>
    </source>
</evidence>
<evidence type="ECO:0000256" key="1">
    <source>
        <dbReference type="ARBA" id="ARBA00022737"/>
    </source>
</evidence>
<dbReference type="PROSITE" id="PS50088">
    <property type="entry name" value="ANK_REPEAT"/>
    <property type="match status" value="6"/>
</dbReference>
<keyword evidence="7" id="KW-1185">Reference proteome</keyword>
<keyword evidence="2 3" id="KW-0040">ANK repeat</keyword>
<dbReference type="PANTHER" id="PTHR24123">
    <property type="entry name" value="ANKYRIN REPEAT-CONTAINING"/>
    <property type="match status" value="1"/>
</dbReference>
<dbReference type="InterPro" id="IPR056884">
    <property type="entry name" value="NPHP3-like_N"/>
</dbReference>
<dbReference type="SUPFAM" id="SSF49899">
    <property type="entry name" value="Concanavalin A-like lectins/glucanases"/>
    <property type="match status" value="1"/>
</dbReference>